<gene>
    <name evidence="1" type="ORF">NBRC116591_20700</name>
</gene>
<dbReference type="RefSeq" id="WP_353302934.1">
    <property type="nucleotide sequence ID" value="NZ_BAABWN010000006.1"/>
</dbReference>
<dbReference type="Proteomes" id="UP001465153">
    <property type="component" value="Unassembled WGS sequence"/>
</dbReference>
<dbReference type="EMBL" id="BAABWN010000006">
    <property type="protein sequence ID" value="GAA6168259.1"/>
    <property type="molecule type" value="Genomic_DNA"/>
</dbReference>
<evidence type="ECO:0000313" key="1">
    <source>
        <dbReference type="EMBL" id="GAA6168259.1"/>
    </source>
</evidence>
<reference evidence="1 2" key="1">
    <citation type="submission" date="2024-04" db="EMBL/GenBank/DDBJ databases">
        <title>Draft genome sequence of Sessilibacter corallicola NBRC 116591.</title>
        <authorList>
            <person name="Miyakawa T."/>
            <person name="Kusuya Y."/>
            <person name="Miura T."/>
        </authorList>
    </citation>
    <scope>NUCLEOTIDE SEQUENCE [LARGE SCALE GENOMIC DNA]</scope>
    <source>
        <strain evidence="1 2">KU-00831-HH</strain>
    </source>
</reference>
<proteinExistence type="predicted"/>
<dbReference type="SUPFAM" id="SSF51182">
    <property type="entry name" value="RmlC-like cupins"/>
    <property type="match status" value="1"/>
</dbReference>
<dbReference type="InterPro" id="IPR011051">
    <property type="entry name" value="RmlC_Cupin_sf"/>
</dbReference>
<protein>
    <submittedName>
        <fullName evidence="1">Uncharacterized protein</fullName>
    </submittedName>
</protein>
<sequence>MENKPSSKADDKCTLELPILSSPVNPETGKTGYSVFTCESLSLEDYNGLFITPRIDALNFRHRYSEPEYFSDWHVAGDPTLIIIRSGTLRIGLRNGEYRDFSAGDMFVAKDALLPDELFDHQIHGHTATVIGDQELTAVHIKLSTQS</sequence>
<organism evidence="1 2">
    <name type="scientific">Sessilibacter corallicola</name>
    <dbReference type="NCBI Taxonomy" id="2904075"/>
    <lineage>
        <taxon>Bacteria</taxon>
        <taxon>Pseudomonadati</taxon>
        <taxon>Pseudomonadota</taxon>
        <taxon>Gammaproteobacteria</taxon>
        <taxon>Cellvibrionales</taxon>
        <taxon>Cellvibrionaceae</taxon>
        <taxon>Sessilibacter</taxon>
    </lineage>
</organism>
<accession>A0ABQ0A9C5</accession>
<name>A0ABQ0A9C5_9GAMM</name>
<comment type="caution">
    <text evidence="1">The sequence shown here is derived from an EMBL/GenBank/DDBJ whole genome shotgun (WGS) entry which is preliminary data.</text>
</comment>
<evidence type="ECO:0000313" key="2">
    <source>
        <dbReference type="Proteomes" id="UP001465153"/>
    </source>
</evidence>
<keyword evidence="2" id="KW-1185">Reference proteome</keyword>